<dbReference type="InterPro" id="IPR003779">
    <property type="entry name" value="CMD-like"/>
</dbReference>
<accession>A0A1I3FRI0</accession>
<dbReference type="InterPro" id="IPR029032">
    <property type="entry name" value="AhpD-like"/>
</dbReference>
<protein>
    <submittedName>
        <fullName evidence="3">Alkylhydroperoxidase AhpD family core domain-containing protein</fullName>
    </submittedName>
</protein>
<dbReference type="GO" id="GO:0051920">
    <property type="term" value="F:peroxiredoxin activity"/>
    <property type="evidence" value="ECO:0007669"/>
    <property type="project" value="InterPro"/>
</dbReference>
<evidence type="ECO:0000259" key="2">
    <source>
        <dbReference type="Pfam" id="PF02627"/>
    </source>
</evidence>
<feature type="chain" id="PRO_5011447215" evidence="1">
    <location>
        <begin position="26"/>
        <end position="145"/>
    </location>
</feature>
<dbReference type="PANTHER" id="PTHR33930">
    <property type="entry name" value="ALKYL HYDROPEROXIDE REDUCTASE AHPD"/>
    <property type="match status" value="1"/>
</dbReference>
<organism evidence="3 4">
    <name type="scientific">Albimonas pacifica</name>
    <dbReference type="NCBI Taxonomy" id="1114924"/>
    <lineage>
        <taxon>Bacteria</taxon>
        <taxon>Pseudomonadati</taxon>
        <taxon>Pseudomonadota</taxon>
        <taxon>Alphaproteobacteria</taxon>
        <taxon>Rhodobacterales</taxon>
        <taxon>Paracoccaceae</taxon>
        <taxon>Albimonas</taxon>
    </lineage>
</organism>
<dbReference type="PANTHER" id="PTHR33930:SF2">
    <property type="entry name" value="BLR3452 PROTEIN"/>
    <property type="match status" value="1"/>
</dbReference>
<dbReference type="Proteomes" id="UP000199377">
    <property type="component" value="Unassembled WGS sequence"/>
</dbReference>
<dbReference type="EMBL" id="FOQH01000004">
    <property type="protein sequence ID" value="SFI13888.1"/>
    <property type="molecule type" value="Genomic_DNA"/>
</dbReference>
<keyword evidence="4" id="KW-1185">Reference proteome</keyword>
<name>A0A1I3FRI0_9RHOB</name>
<evidence type="ECO:0000313" key="3">
    <source>
        <dbReference type="EMBL" id="SFI13888.1"/>
    </source>
</evidence>
<feature type="signal peptide" evidence="1">
    <location>
        <begin position="1"/>
        <end position="25"/>
    </location>
</feature>
<evidence type="ECO:0000313" key="4">
    <source>
        <dbReference type="Proteomes" id="UP000199377"/>
    </source>
</evidence>
<dbReference type="STRING" id="1114924.SAMN05216258_104472"/>
<gene>
    <name evidence="3" type="ORF">SAMN05216258_104472</name>
</gene>
<dbReference type="NCBIfam" id="TIGR00778">
    <property type="entry name" value="ahpD_dom"/>
    <property type="match status" value="1"/>
</dbReference>
<keyword evidence="1" id="KW-0732">Signal</keyword>
<dbReference type="SUPFAM" id="SSF69118">
    <property type="entry name" value="AhpD-like"/>
    <property type="match status" value="1"/>
</dbReference>
<reference evidence="3 4" key="1">
    <citation type="submission" date="2016-10" db="EMBL/GenBank/DDBJ databases">
        <authorList>
            <person name="de Groot N.N."/>
        </authorList>
    </citation>
    <scope>NUCLEOTIDE SEQUENCE [LARGE SCALE GENOMIC DNA]</scope>
    <source>
        <strain evidence="3 4">CGMCC 1.11030</strain>
    </source>
</reference>
<sequence length="145" mass="15690">MYFRTVFAALGVVLVAAALPLPSTAQETAQEAYAEVEKAWGFVPGFIRAYPEHGVAAAWRLTRDLELAEDTALSPKVKALINVAVGAQIPCRYCVHADTLAARAHGASDREIAEAVAQAALTRHWSTMMNGLQIDFEAFKAEFAQ</sequence>
<evidence type="ECO:0000256" key="1">
    <source>
        <dbReference type="SAM" id="SignalP"/>
    </source>
</evidence>
<dbReference type="Gene3D" id="1.20.1290.10">
    <property type="entry name" value="AhpD-like"/>
    <property type="match status" value="1"/>
</dbReference>
<dbReference type="AlphaFoldDB" id="A0A1I3FRI0"/>
<dbReference type="RefSeq" id="WP_092859744.1">
    <property type="nucleotide sequence ID" value="NZ_FOQH01000004.1"/>
</dbReference>
<keyword evidence="3" id="KW-0560">Oxidoreductase</keyword>
<proteinExistence type="predicted"/>
<dbReference type="OrthoDB" id="7355375at2"/>
<dbReference type="Pfam" id="PF02627">
    <property type="entry name" value="CMD"/>
    <property type="match status" value="1"/>
</dbReference>
<keyword evidence="3" id="KW-0575">Peroxidase</keyword>
<feature type="domain" description="Carboxymuconolactone decarboxylase-like" evidence="2">
    <location>
        <begin position="55"/>
        <end position="133"/>
    </location>
</feature>
<dbReference type="InterPro" id="IPR004675">
    <property type="entry name" value="AhpD_core"/>
</dbReference>